<evidence type="ECO:0000256" key="4">
    <source>
        <dbReference type="ARBA" id="ARBA00022598"/>
    </source>
</evidence>
<evidence type="ECO:0000256" key="8">
    <source>
        <dbReference type="ARBA" id="ARBA00048475"/>
    </source>
</evidence>
<comment type="catalytic activity">
    <reaction evidence="8">
        <text>5-amino-1-(5-phospho-D-ribosyl)imidazole-4-carboxylate + L-aspartate + ATP = (2S)-2-[5-amino-1-(5-phospho-beta-D-ribosyl)imidazole-4-carboxamido]succinate + ADP + phosphate + 2 H(+)</text>
        <dbReference type="Rhea" id="RHEA:22628"/>
        <dbReference type="ChEBI" id="CHEBI:15378"/>
        <dbReference type="ChEBI" id="CHEBI:29991"/>
        <dbReference type="ChEBI" id="CHEBI:30616"/>
        <dbReference type="ChEBI" id="CHEBI:43474"/>
        <dbReference type="ChEBI" id="CHEBI:58443"/>
        <dbReference type="ChEBI" id="CHEBI:77657"/>
        <dbReference type="ChEBI" id="CHEBI:456216"/>
        <dbReference type="EC" id="6.3.2.6"/>
    </reaction>
</comment>
<keyword evidence="6" id="KW-0658">Purine biosynthesis</keyword>
<evidence type="ECO:0000256" key="5">
    <source>
        <dbReference type="ARBA" id="ARBA00022741"/>
    </source>
</evidence>
<gene>
    <name evidence="10" type="primary">purC</name>
    <name evidence="10" type="ORF">GCM10023235_61360</name>
</gene>
<sequence length="333" mass="36338">MKRWSTKDLEILRPPADGRPGDGILTFTDRYSVYDFGVMPDEIPGKGTASATMAVHSFGLLAAAGIPTHFVEQVAENALRIRLLEIDFLGRYGPTGPAGMIPLQVVYRNALPRESSVHRRTAAGTLDPALVPPYAADGAPWLASTMVEFTTKFEETDRFVTAEEAALVGRVTPGALAGIAELTRTVAGVLTAHADRVGLRLADGKAEYGFDEHRQPLLIDHVGTPDENRFYFRGTPVCKELLRLLHPELRGQVQELVRLGTPRSQWQRPEPLGERLVAATAEVYRALTALWLGGRADTPLPEERLTLAVKEFHAALPAPRLLDRIGLVGAADE</sequence>
<reference evidence="11" key="1">
    <citation type="journal article" date="2019" name="Int. J. Syst. Evol. Microbiol.">
        <title>The Global Catalogue of Microorganisms (GCM) 10K type strain sequencing project: providing services to taxonomists for standard genome sequencing and annotation.</title>
        <authorList>
            <consortium name="The Broad Institute Genomics Platform"/>
            <consortium name="The Broad Institute Genome Sequencing Center for Infectious Disease"/>
            <person name="Wu L."/>
            <person name="Ma J."/>
        </authorList>
    </citation>
    <scope>NUCLEOTIDE SEQUENCE [LARGE SCALE GENOMIC DNA]</scope>
    <source>
        <strain evidence="11">JCM 13006</strain>
    </source>
</reference>
<dbReference type="InterPro" id="IPR028923">
    <property type="entry name" value="SAICAR_synt/ADE2_N"/>
</dbReference>
<evidence type="ECO:0000313" key="11">
    <source>
        <dbReference type="Proteomes" id="UP001501752"/>
    </source>
</evidence>
<name>A0ABP9EDG7_9ACTN</name>
<dbReference type="Gene3D" id="3.30.470.20">
    <property type="entry name" value="ATP-grasp fold, B domain"/>
    <property type="match status" value="1"/>
</dbReference>
<evidence type="ECO:0000259" key="9">
    <source>
        <dbReference type="Pfam" id="PF01259"/>
    </source>
</evidence>
<proteinExistence type="inferred from homology"/>
<keyword evidence="4" id="KW-0436">Ligase</keyword>
<protein>
    <recommendedName>
        <fullName evidence="3">phosphoribosylaminoimidazolesuccinocarboxamide synthase</fullName>
        <ecNumber evidence="3">6.3.2.6</ecNumber>
    </recommendedName>
</protein>
<evidence type="ECO:0000256" key="3">
    <source>
        <dbReference type="ARBA" id="ARBA00012217"/>
    </source>
</evidence>
<comment type="caution">
    <text evidence="10">The sequence shown here is derived from an EMBL/GenBank/DDBJ whole genome shotgun (WGS) entry which is preliminary data.</text>
</comment>
<keyword evidence="11" id="KW-1185">Reference proteome</keyword>
<dbReference type="Pfam" id="PF01259">
    <property type="entry name" value="SAICAR_synt"/>
    <property type="match status" value="1"/>
</dbReference>
<keyword evidence="5" id="KW-0547">Nucleotide-binding</keyword>
<comment type="pathway">
    <text evidence="1">Purine metabolism; IMP biosynthesis via de novo pathway; 5-amino-1-(5-phospho-D-ribosyl)imidazole-4-carboxamide from 5-amino-1-(5-phospho-D-ribosyl)imidazole-4-carboxylate: step 1/2.</text>
</comment>
<evidence type="ECO:0000256" key="1">
    <source>
        <dbReference type="ARBA" id="ARBA00004672"/>
    </source>
</evidence>
<dbReference type="PANTHER" id="PTHR43700:SF1">
    <property type="entry name" value="PHOSPHORIBOSYLAMINOIMIDAZOLE-SUCCINOCARBOXAMIDE SYNTHASE"/>
    <property type="match status" value="1"/>
</dbReference>
<keyword evidence="7" id="KW-0067">ATP-binding</keyword>
<dbReference type="SUPFAM" id="SSF56104">
    <property type="entry name" value="SAICAR synthase-like"/>
    <property type="match status" value="1"/>
</dbReference>
<dbReference type="Gene3D" id="3.30.200.20">
    <property type="entry name" value="Phosphorylase Kinase, domain 1"/>
    <property type="match status" value="1"/>
</dbReference>
<dbReference type="EMBL" id="BAABIS010000001">
    <property type="protein sequence ID" value="GAA4873886.1"/>
    <property type="molecule type" value="Genomic_DNA"/>
</dbReference>
<dbReference type="Proteomes" id="UP001501752">
    <property type="component" value="Unassembled WGS sequence"/>
</dbReference>
<comment type="similarity">
    <text evidence="2">Belongs to the SAICAR synthetase family.</text>
</comment>
<organism evidence="10 11">
    <name type="scientific">Kitasatospora terrestris</name>
    <dbReference type="NCBI Taxonomy" id="258051"/>
    <lineage>
        <taxon>Bacteria</taxon>
        <taxon>Bacillati</taxon>
        <taxon>Actinomycetota</taxon>
        <taxon>Actinomycetes</taxon>
        <taxon>Kitasatosporales</taxon>
        <taxon>Streptomycetaceae</taxon>
        <taxon>Kitasatospora</taxon>
    </lineage>
</organism>
<dbReference type="PANTHER" id="PTHR43700">
    <property type="entry name" value="PHOSPHORIBOSYLAMINOIMIDAZOLE-SUCCINOCARBOXAMIDE SYNTHASE"/>
    <property type="match status" value="1"/>
</dbReference>
<evidence type="ECO:0000256" key="6">
    <source>
        <dbReference type="ARBA" id="ARBA00022755"/>
    </source>
</evidence>
<dbReference type="EC" id="6.3.2.6" evidence="3"/>
<accession>A0ABP9EDG7</accession>
<feature type="domain" description="SAICAR synthetase/ADE2 N-terminal" evidence="9">
    <location>
        <begin position="23"/>
        <end position="235"/>
    </location>
</feature>
<evidence type="ECO:0000313" key="10">
    <source>
        <dbReference type="EMBL" id="GAA4873886.1"/>
    </source>
</evidence>
<evidence type="ECO:0000256" key="7">
    <source>
        <dbReference type="ARBA" id="ARBA00022840"/>
    </source>
</evidence>
<dbReference type="RefSeq" id="WP_345700142.1">
    <property type="nucleotide sequence ID" value="NZ_BAABIS010000001.1"/>
</dbReference>
<evidence type="ECO:0000256" key="2">
    <source>
        <dbReference type="ARBA" id="ARBA00010190"/>
    </source>
</evidence>